<evidence type="ECO:0000313" key="2">
    <source>
        <dbReference type="Proteomes" id="UP000306319"/>
    </source>
</evidence>
<evidence type="ECO:0000313" key="1">
    <source>
        <dbReference type="EMBL" id="TGY75483.1"/>
    </source>
</evidence>
<sequence>MIIAGVGGFFGTACRYLAGIAGKKFFGDKYPAGTFFVNVVGCFIIGILAGLWTRHEMSAEMNALLITGFCGGLTTFSSFSHDAFAMIQKGEWIKFILYVVPSVALGLLFVWLGMSITD</sequence>
<keyword evidence="2" id="KW-1185">Reference proteome</keyword>
<dbReference type="Proteomes" id="UP000306319">
    <property type="component" value="Unassembled WGS sequence"/>
</dbReference>
<organism evidence="1 2">
    <name type="scientific">Lepagella muris</name>
    <dbReference type="NCBI Taxonomy" id="3032870"/>
    <lineage>
        <taxon>Bacteria</taxon>
        <taxon>Pseudomonadati</taxon>
        <taxon>Bacteroidota</taxon>
        <taxon>Bacteroidia</taxon>
        <taxon>Bacteroidales</taxon>
        <taxon>Muribaculaceae</taxon>
        <taxon>Lepagella</taxon>
    </lineage>
</organism>
<proteinExistence type="predicted"/>
<gene>
    <name evidence="1" type="primary">crcB</name>
    <name evidence="1" type="ORF">E5331_19890</name>
</gene>
<comment type="caution">
    <text evidence="1">The sequence shown here is derived from an EMBL/GenBank/DDBJ whole genome shotgun (WGS) entry which is preliminary data.</text>
</comment>
<dbReference type="EMBL" id="SRYB01000061">
    <property type="protein sequence ID" value="TGY75483.1"/>
    <property type="molecule type" value="Genomic_DNA"/>
</dbReference>
<reference evidence="1" key="1">
    <citation type="submission" date="2019-04" db="EMBL/GenBank/DDBJ databases">
        <title>Microbes associate with the intestines of laboratory mice.</title>
        <authorList>
            <person name="Navarre W."/>
            <person name="Wong E."/>
            <person name="Huang K."/>
            <person name="Tropini C."/>
            <person name="Ng K."/>
            <person name="Yu B."/>
        </authorList>
    </citation>
    <scope>NUCLEOTIDE SEQUENCE</scope>
    <source>
        <strain evidence="1">NM04_E33</strain>
    </source>
</reference>
<name>A0AC61RCA3_9BACT</name>
<protein>
    <submittedName>
        <fullName evidence="1">Fluoride efflux transporter CrcB</fullName>
    </submittedName>
</protein>
<accession>A0AC61RCA3</accession>